<protein>
    <submittedName>
        <fullName evidence="1">Uncharacterized protein</fullName>
    </submittedName>
</protein>
<accession>A0A0E9QS26</accession>
<reference evidence="1" key="2">
    <citation type="journal article" date="2015" name="Fish Shellfish Immunol.">
        <title>Early steps in the European eel (Anguilla anguilla)-Vibrio vulnificus interaction in the gills: Role of the RtxA13 toxin.</title>
        <authorList>
            <person name="Callol A."/>
            <person name="Pajuelo D."/>
            <person name="Ebbesson L."/>
            <person name="Teles M."/>
            <person name="MacKenzie S."/>
            <person name="Amaro C."/>
        </authorList>
    </citation>
    <scope>NUCLEOTIDE SEQUENCE</scope>
</reference>
<reference evidence="1" key="1">
    <citation type="submission" date="2014-11" db="EMBL/GenBank/DDBJ databases">
        <authorList>
            <person name="Amaro Gonzalez C."/>
        </authorList>
    </citation>
    <scope>NUCLEOTIDE SEQUENCE</scope>
</reference>
<organism evidence="1">
    <name type="scientific">Anguilla anguilla</name>
    <name type="common">European freshwater eel</name>
    <name type="synonym">Muraena anguilla</name>
    <dbReference type="NCBI Taxonomy" id="7936"/>
    <lineage>
        <taxon>Eukaryota</taxon>
        <taxon>Metazoa</taxon>
        <taxon>Chordata</taxon>
        <taxon>Craniata</taxon>
        <taxon>Vertebrata</taxon>
        <taxon>Euteleostomi</taxon>
        <taxon>Actinopterygii</taxon>
        <taxon>Neopterygii</taxon>
        <taxon>Teleostei</taxon>
        <taxon>Anguilliformes</taxon>
        <taxon>Anguillidae</taxon>
        <taxon>Anguilla</taxon>
    </lineage>
</organism>
<name>A0A0E9QS26_ANGAN</name>
<sequence>MYTNRHPFVIETYILFESTDPKSLYELFSFFYGCFLFFRRFKTIFKKLCVSFNKE</sequence>
<proteinExistence type="predicted"/>
<dbReference type="AlphaFoldDB" id="A0A0E9QS26"/>
<dbReference type="EMBL" id="GBXM01089497">
    <property type="protein sequence ID" value="JAH19080.1"/>
    <property type="molecule type" value="Transcribed_RNA"/>
</dbReference>
<evidence type="ECO:0000313" key="1">
    <source>
        <dbReference type="EMBL" id="JAH19080.1"/>
    </source>
</evidence>